<evidence type="ECO:0000256" key="1">
    <source>
        <dbReference type="ARBA" id="ARBA00004123"/>
    </source>
</evidence>
<reference evidence="12" key="1">
    <citation type="journal article" date="2019" name="BMC Genomics">
        <title>A new reference genome for Sorghum bicolor reveals high levels of sequence similarity between sweet and grain genotypes: implications for the genetics of sugar metabolism.</title>
        <authorList>
            <person name="Cooper E.A."/>
            <person name="Brenton Z.W."/>
            <person name="Flinn B.S."/>
            <person name="Jenkins J."/>
            <person name="Shu S."/>
            <person name="Flowers D."/>
            <person name="Luo F."/>
            <person name="Wang Y."/>
            <person name="Xia P."/>
            <person name="Barry K."/>
            <person name="Daum C."/>
            <person name="Lipzen A."/>
            <person name="Yoshinaga Y."/>
            <person name="Schmutz J."/>
            <person name="Saski C."/>
            <person name="Vermerris W."/>
            <person name="Kresovich S."/>
        </authorList>
    </citation>
    <scope>NUCLEOTIDE SEQUENCE</scope>
</reference>
<feature type="region of interest" description="Disordered" evidence="10">
    <location>
        <begin position="84"/>
        <end position="137"/>
    </location>
</feature>
<dbReference type="InterPro" id="IPR044300">
    <property type="entry name" value="STOP1/2"/>
</dbReference>
<organism evidence="12 13">
    <name type="scientific">Sorghum bicolor</name>
    <name type="common">Sorghum</name>
    <name type="synonym">Sorghum vulgare</name>
    <dbReference type="NCBI Taxonomy" id="4558"/>
    <lineage>
        <taxon>Eukaryota</taxon>
        <taxon>Viridiplantae</taxon>
        <taxon>Streptophyta</taxon>
        <taxon>Embryophyta</taxon>
        <taxon>Tracheophyta</taxon>
        <taxon>Spermatophyta</taxon>
        <taxon>Magnoliopsida</taxon>
        <taxon>Liliopsida</taxon>
        <taxon>Poales</taxon>
        <taxon>Poaceae</taxon>
        <taxon>PACMAD clade</taxon>
        <taxon>Panicoideae</taxon>
        <taxon>Andropogonodae</taxon>
        <taxon>Andropogoneae</taxon>
        <taxon>Sorghinae</taxon>
        <taxon>Sorghum</taxon>
    </lineage>
</organism>
<proteinExistence type="predicted"/>
<dbReference type="InterPro" id="IPR013087">
    <property type="entry name" value="Znf_C2H2_type"/>
</dbReference>
<evidence type="ECO:0000256" key="7">
    <source>
        <dbReference type="ARBA" id="ARBA00023163"/>
    </source>
</evidence>
<evidence type="ECO:0000256" key="5">
    <source>
        <dbReference type="ARBA" id="ARBA00022833"/>
    </source>
</evidence>
<dbReference type="SMART" id="SM00355">
    <property type="entry name" value="ZnF_C2H2"/>
    <property type="match status" value="3"/>
</dbReference>
<dbReference type="SUPFAM" id="SSF57667">
    <property type="entry name" value="beta-beta-alpha zinc fingers"/>
    <property type="match status" value="1"/>
</dbReference>
<accession>A0A921RVK3</accession>
<dbReference type="InterPro" id="IPR036236">
    <property type="entry name" value="Znf_C2H2_sf"/>
</dbReference>
<evidence type="ECO:0000256" key="3">
    <source>
        <dbReference type="ARBA" id="ARBA00022737"/>
    </source>
</evidence>
<dbReference type="GO" id="GO:0010044">
    <property type="term" value="P:response to aluminum ion"/>
    <property type="evidence" value="ECO:0007669"/>
    <property type="project" value="InterPro"/>
</dbReference>
<keyword evidence="4 9" id="KW-0863">Zinc-finger</keyword>
<dbReference type="FunFam" id="3.30.160.60:FF:000100">
    <property type="entry name" value="Zinc finger 45-like"/>
    <property type="match status" value="1"/>
</dbReference>
<evidence type="ECO:0000256" key="10">
    <source>
        <dbReference type="SAM" id="MobiDB-lite"/>
    </source>
</evidence>
<keyword evidence="8" id="KW-0539">Nucleus</keyword>
<evidence type="ECO:0000256" key="2">
    <source>
        <dbReference type="ARBA" id="ARBA00022723"/>
    </source>
</evidence>
<dbReference type="PROSITE" id="PS00028">
    <property type="entry name" value="ZINC_FINGER_C2H2_1"/>
    <property type="match status" value="1"/>
</dbReference>
<comment type="subcellular location">
    <subcellularLocation>
        <location evidence="1">Nucleus</location>
    </subcellularLocation>
</comment>
<feature type="domain" description="C2H2-type" evidence="11">
    <location>
        <begin position="155"/>
        <end position="182"/>
    </location>
</feature>
<dbReference type="EMBL" id="CM027680">
    <property type="protein sequence ID" value="KAG0546753.1"/>
    <property type="molecule type" value="Genomic_DNA"/>
</dbReference>
<comment type="caution">
    <text evidence="12">The sequence shown here is derived from an EMBL/GenBank/DDBJ whole genome shotgun (WGS) entry which is preliminary data.</text>
</comment>
<keyword evidence="3" id="KW-0677">Repeat</keyword>
<evidence type="ECO:0000256" key="4">
    <source>
        <dbReference type="ARBA" id="ARBA00022771"/>
    </source>
</evidence>
<dbReference type="Proteomes" id="UP000807115">
    <property type="component" value="Chromosome 1"/>
</dbReference>
<keyword evidence="6" id="KW-0805">Transcription regulation</keyword>
<reference evidence="12" key="2">
    <citation type="submission" date="2020-10" db="EMBL/GenBank/DDBJ databases">
        <authorList>
            <person name="Cooper E.A."/>
            <person name="Brenton Z.W."/>
            <person name="Flinn B.S."/>
            <person name="Jenkins J."/>
            <person name="Shu S."/>
            <person name="Flowers D."/>
            <person name="Luo F."/>
            <person name="Wang Y."/>
            <person name="Xia P."/>
            <person name="Barry K."/>
            <person name="Daum C."/>
            <person name="Lipzen A."/>
            <person name="Yoshinaga Y."/>
            <person name="Schmutz J."/>
            <person name="Saski C."/>
            <person name="Vermerris W."/>
            <person name="Kresovich S."/>
        </authorList>
    </citation>
    <scope>NUCLEOTIDE SEQUENCE</scope>
</reference>
<dbReference type="GO" id="GO:0010447">
    <property type="term" value="P:response to acidic pH"/>
    <property type="evidence" value="ECO:0007669"/>
    <property type="project" value="InterPro"/>
</dbReference>
<dbReference type="PROSITE" id="PS50157">
    <property type="entry name" value="ZINC_FINGER_C2H2_2"/>
    <property type="match status" value="1"/>
</dbReference>
<keyword evidence="5" id="KW-0862">Zinc</keyword>
<keyword evidence="2" id="KW-0479">Metal-binding</keyword>
<dbReference type="Gene3D" id="3.30.160.60">
    <property type="entry name" value="Classic Zinc Finger"/>
    <property type="match status" value="1"/>
</dbReference>
<gene>
    <name evidence="12" type="ORF">BDA96_01G020900</name>
</gene>
<sequence length="396" mass="42290">MEVCNLGNNAMEAQQQREQSQAGGCTDDDPAAVLTCLTFLEQKIAHLRAIIGAAPRPPRQMVSAELSCIAVQLVSISKSLAATGGGGAAAADQDDGAARSPAPNDGDSDSSDHDLLHAEDDYGDGDGDSDGRMPPAGSYEVIELGKEEILAPHVHSCKVCGKGFKRDANLRMHMRGHGEEYKTAAALAKPASAPSSSLARCFYSCPFVGCKRNREHRSFQPLKTAVCVKNHYRRSHCDKSYTCRRCNVKRFSVLADLRTHEKHCGRDRWVCSCGTSFSRKDKLFGHVAAFDGHAPALPPEDDDAVTNAVGLGTGSGRLTTMDTEAVSTMASMEFFPDAVLDGLVCSDIKGFALMDGGQGQYLEDDDGRGSLSPLPMGLDSCDFDGFDLFGAPAIDF</sequence>
<keyword evidence="7" id="KW-0804">Transcription</keyword>
<dbReference type="Pfam" id="PF23118">
    <property type="entry name" value="zf-C2H2_STOP2_C"/>
    <property type="match status" value="1"/>
</dbReference>
<dbReference type="InterPro" id="IPR059161">
    <property type="entry name" value="Znf-C2H2_STOP1/2_3rd"/>
</dbReference>
<evidence type="ECO:0000313" key="13">
    <source>
        <dbReference type="Proteomes" id="UP000807115"/>
    </source>
</evidence>
<dbReference type="PANTHER" id="PTHR46352:SF5">
    <property type="entry name" value="OS03G0838800 PROTEIN"/>
    <property type="match status" value="1"/>
</dbReference>
<dbReference type="Pfam" id="PF00096">
    <property type="entry name" value="zf-C2H2"/>
    <property type="match status" value="1"/>
</dbReference>
<name>A0A921RVK3_SORBI</name>
<feature type="compositionally biased region" description="Basic and acidic residues" evidence="10">
    <location>
        <begin position="110"/>
        <end position="120"/>
    </location>
</feature>
<protein>
    <recommendedName>
        <fullName evidence="11">C2H2-type domain-containing protein</fullName>
    </recommendedName>
</protein>
<evidence type="ECO:0000256" key="6">
    <source>
        <dbReference type="ARBA" id="ARBA00023015"/>
    </source>
</evidence>
<dbReference type="PANTHER" id="PTHR46352">
    <property type="entry name" value="PROTEIN SENSITIVE TO PROTON RHIZOTOXICITY 1"/>
    <property type="match status" value="1"/>
</dbReference>
<evidence type="ECO:0000256" key="9">
    <source>
        <dbReference type="PROSITE-ProRule" id="PRU00042"/>
    </source>
</evidence>
<evidence type="ECO:0000259" key="11">
    <source>
        <dbReference type="PROSITE" id="PS50157"/>
    </source>
</evidence>
<evidence type="ECO:0000256" key="8">
    <source>
        <dbReference type="ARBA" id="ARBA00023242"/>
    </source>
</evidence>
<dbReference type="GO" id="GO:0008270">
    <property type="term" value="F:zinc ion binding"/>
    <property type="evidence" value="ECO:0007669"/>
    <property type="project" value="UniProtKB-KW"/>
</dbReference>
<dbReference type="AlphaFoldDB" id="A0A921RVK3"/>
<dbReference type="Pfam" id="PF23115">
    <property type="entry name" value="zf-C2H2_STOP2_3rd"/>
    <property type="match status" value="1"/>
</dbReference>
<dbReference type="InterPro" id="IPR058196">
    <property type="entry name" value="zf-C2H2_STOP1/2_C"/>
</dbReference>
<evidence type="ECO:0000313" key="12">
    <source>
        <dbReference type="EMBL" id="KAG0546753.1"/>
    </source>
</evidence>